<dbReference type="Pfam" id="PF20700">
    <property type="entry name" value="Mutator"/>
    <property type="match status" value="2"/>
</dbReference>
<organism evidence="2 3">
    <name type="scientific">Mytilus coruscus</name>
    <name type="common">Sea mussel</name>
    <dbReference type="NCBI Taxonomy" id="42192"/>
    <lineage>
        <taxon>Eukaryota</taxon>
        <taxon>Metazoa</taxon>
        <taxon>Spiralia</taxon>
        <taxon>Lophotrochozoa</taxon>
        <taxon>Mollusca</taxon>
        <taxon>Bivalvia</taxon>
        <taxon>Autobranchia</taxon>
        <taxon>Pteriomorphia</taxon>
        <taxon>Mytilida</taxon>
        <taxon>Mytiloidea</taxon>
        <taxon>Mytilidae</taxon>
        <taxon>Mytilinae</taxon>
        <taxon>Mytilus</taxon>
    </lineage>
</organism>
<gene>
    <name evidence="2" type="ORF">MCOR_13100</name>
</gene>
<feature type="domain" description="Mutator-like transposase" evidence="1">
    <location>
        <begin position="43"/>
        <end position="90"/>
    </location>
</feature>
<name>A0A6J8AYW2_MYTCO</name>
<dbReference type="EMBL" id="CACVKT020002188">
    <property type="protein sequence ID" value="CAC5376456.1"/>
    <property type="molecule type" value="Genomic_DNA"/>
</dbReference>
<dbReference type="InterPro" id="IPR049012">
    <property type="entry name" value="Mutator_transp_dom"/>
</dbReference>
<protein>
    <recommendedName>
        <fullName evidence="1">Mutator-like transposase domain-containing protein</fullName>
    </recommendedName>
</protein>
<proteinExistence type="predicted"/>
<dbReference type="AlphaFoldDB" id="A0A6J8AYW2"/>
<accession>A0A6J8AYW2</accession>
<evidence type="ECO:0000313" key="3">
    <source>
        <dbReference type="Proteomes" id="UP000507470"/>
    </source>
</evidence>
<dbReference type="OrthoDB" id="6139197at2759"/>
<sequence length="302" mass="33953">MKPVDWKPSGVKLRMSVFVIESETYVCTPSPINGDIPSRFNCNGMLHVGIGETQVNNLFSTMNVHYPHHKTLKTRENEVGNVMERQATNSEHKSLLDEAFQAMTIDAGVATLIGVKNKKVVRHSIRCKGCRICTNEQKKVIPPSKHKCAKNWTRSAKGMEPDMMVEMIKDLNNRGVKFKELAGDDDSTGFKKASKLLPHSQIVKSSDRNHIMVNASKKLFSNKLKHKELSAMVINSILKNYSYTLSQNQGNPEGIVNGVRGMIDHMYGKHDKCDIKWCGYLKIQLHTGTAIYLMEKSVFTSS</sequence>
<feature type="domain" description="Mutator-like transposase" evidence="1">
    <location>
        <begin position="103"/>
        <end position="278"/>
    </location>
</feature>
<reference evidence="2 3" key="1">
    <citation type="submission" date="2020-06" db="EMBL/GenBank/DDBJ databases">
        <authorList>
            <person name="Li R."/>
            <person name="Bekaert M."/>
        </authorList>
    </citation>
    <scope>NUCLEOTIDE SEQUENCE [LARGE SCALE GENOMIC DNA]</scope>
    <source>
        <strain evidence="3">wild</strain>
    </source>
</reference>
<evidence type="ECO:0000259" key="1">
    <source>
        <dbReference type="Pfam" id="PF20700"/>
    </source>
</evidence>
<dbReference type="Proteomes" id="UP000507470">
    <property type="component" value="Unassembled WGS sequence"/>
</dbReference>
<evidence type="ECO:0000313" key="2">
    <source>
        <dbReference type="EMBL" id="CAC5376456.1"/>
    </source>
</evidence>
<keyword evidence="3" id="KW-1185">Reference proteome</keyword>